<dbReference type="PANTHER" id="PTHR12243:SF67">
    <property type="entry name" value="COREPRESSOR OF PANGOLIN, ISOFORM A-RELATED"/>
    <property type="match status" value="1"/>
</dbReference>
<name>A0A8S3Z9D2_9EUPU</name>
<dbReference type="GO" id="GO:0005667">
    <property type="term" value="C:transcription regulator complex"/>
    <property type="evidence" value="ECO:0007669"/>
    <property type="project" value="TreeGrafter"/>
</dbReference>
<reference evidence="4" key="1">
    <citation type="submission" date="2021-04" db="EMBL/GenBank/DDBJ databases">
        <authorList>
            <consortium name="Molecular Ecology Group"/>
        </authorList>
    </citation>
    <scope>NUCLEOTIDE SEQUENCE</scope>
</reference>
<evidence type="ECO:0000256" key="1">
    <source>
        <dbReference type="PROSITE-ProRule" id="PRU00371"/>
    </source>
</evidence>
<gene>
    <name evidence="4" type="ORF">CUNI_LOCUS11357</name>
</gene>
<evidence type="ECO:0008006" key="6">
    <source>
        <dbReference type="Google" id="ProtNLM"/>
    </source>
</evidence>
<dbReference type="OrthoDB" id="6157247at2759"/>
<organism evidence="4 5">
    <name type="scientific">Candidula unifasciata</name>
    <dbReference type="NCBI Taxonomy" id="100452"/>
    <lineage>
        <taxon>Eukaryota</taxon>
        <taxon>Metazoa</taxon>
        <taxon>Spiralia</taxon>
        <taxon>Lophotrochozoa</taxon>
        <taxon>Mollusca</taxon>
        <taxon>Gastropoda</taxon>
        <taxon>Heterobranchia</taxon>
        <taxon>Euthyneura</taxon>
        <taxon>Panpulmonata</taxon>
        <taxon>Eupulmonata</taxon>
        <taxon>Stylommatophora</taxon>
        <taxon>Helicina</taxon>
        <taxon>Helicoidea</taxon>
        <taxon>Geomitridae</taxon>
        <taxon>Candidula</taxon>
    </lineage>
</organism>
<protein>
    <recommendedName>
        <fullName evidence="6">Transcription factor Adf-1</fullName>
    </recommendedName>
</protein>
<comment type="caution">
    <text evidence="4">The sequence shown here is derived from an EMBL/GenBank/DDBJ whole genome shotgun (WGS) entry which is preliminary data.</text>
</comment>
<dbReference type="GO" id="GO:0005634">
    <property type="term" value="C:nucleus"/>
    <property type="evidence" value="ECO:0007669"/>
    <property type="project" value="UniProtKB-SubCell"/>
</dbReference>
<keyword evidence="5" id="KW-1185">Reference proteome</keyword>
<dbReference type="PANTHER" id="PTHR12243">
    <property type="entry name" value="MADF DOMAIN TRANSCRIPTION FACTOR"/>
    <property type="match status" value="1"/>
</dbReference>
<evidence type="ECO:0000313" key="5">
    <source>
        <dbReference type="Proteomes" id="UP000678393"/>
    </source>
</evidence>
<dbReference type="SMART" id="SM00595">
    <property type="entry name" value="MADF"/>
    <property type="match status" value="1"/>
</dbReference>
<dbReference type="InterPro" id="IPR004210">
    <property type="entry name" value="BESS_motif"/>
</dbReference>
<evidence type="ECO:0000259" key="3">
    <source>
        <dbReference type="PROSITE" id="PS51031"/>
    </source>
</evidence>
<dbReference type="EMBL" id="CAJHNH020002168">
    <property type="protein sequence ID" value="CAG5125799.1"/>
    <property type="molecule type" value="Genomic_DNA"/>
</dbReference>
<keyword evidence="1" id="KW-0539">Nucleus</keyword>
<dbReference type="Proteomes" id="UP000678393">
    <property type="component" value="Unassembled WGS sequence"/>
</dbReference>
<proteinExistence type="predicted"/>
<dbReference type="PROSITE" id="PS51029">
    <property type="entry name" value="MADF"/>
    <property type="match status" value="1"/>
</dbReference>
<dbReference type="InterPro" id="IPR006578">
    <property type="entry name" value="MADF-dom"/>
</dbReference>
<accession>A0A8S3Z9D2</accession>
<comment type="subcellular location">
    <subcellularLocation>
        <location evidence="1">Nucleus</location>
    </subcellularLocation>
</comment>
<dbReference type="GO" id="GO:0003677">
    <property type="term" value="F:DNA binding"/>
    <property type="evidence" value="ECO:0007669"/>
    <property type="project" value="InterPro"/>
</dbReference>
<feature type="domain" description="MADF" evidence="2">
    <location>
        <begin position="5"/>
        <end position="95"/>
    </location>
</feature>
<dbReference type="PROSITE" id="PS51031">
    <property type="entry name" value="BESS"/>
    <property type="match status" value="1"/>
</dbReference>
<evidence type="ECO:0000259" key="2">
    <source>
        <dbReference type="PROSITE" id="PS51029"/>
    </source>
</evidence>
<dbReference type="AlphaFoldDB" id="A0A8S3Z9D2"/>
<evidence type="ECO:0000313" key="4">
    <source>
        <dbReference type="EMBL" id="CAG5125799.1"/>
    </source>
</evidence>
<feature type="domain" description="BESS" evidence="3">
    <location>
        <begin position="171"/>
        <end position="210"/>
    </location>
</feature>
<dbReference type="GO" id="GO:0006357">
    <property type="term" value="P:regulation of transcription by RNA polymerase II"/>
    <property type="evidence" value="ECO:0007669"/>
    <property type="project" value="TreeGrafter"/>
</dbReference>
<dbReference type="InterPro" id="IPR039353">
    <property type="entry name" value="TF_Adf1"/>
</dbReference>
<dbReference type="Pfam" id="PF02944">
    <property type="entry name" value="BESS"/>
    <property type="match status" value="1"/>
</dbReference>
<dbReference type="Pfam" id="PF10545">
    <property type="entry name" value="MADF_DNA_bdg"/>
    <property type="match status" value="1"/>
</dbReference>
<sequence length="225" mass="26338">MEDEQLIQSVQKASLLYDKSDPMYGSRESTQKAWTEVAADLKEPIDVVKKRWTCLRDYFRRQQKNFETLKPEEWSAKKKKWPLYESMTFLLPYMEFSNTTLTADGVLETHQSLDSGDDVSEESVSVTFDNQILESARRQQNMFLCQSKRKRTVNDLDHQFFSAPNGQHHEEDDHEHFLKSLLPMMRTLDSLAAMEFRHEVQGLLIKYIKKAHVQDMPSQSVDTLP</sequence>